<evidence type="ECO:0000313" key="4">
    <source>
        <dbReference type="EMBL" id="MVT39861.1"/>
    </source>
</evidence>
<dbReference type="GO" id="GO:0016989">
    <property type="term" value="F:sigma factor antagonist activity"/>
    <property type="evidence" value="ECO:0007669"/>
    <property type="project" value="TreeGrafter"/>
</dbReference>
<dbReference type="PANTHER" id="PTHR30273:SF2">
    <property type="entry name" value="PROTEIN FECR"/>
    <property type="match status" value="1"/>
</dbReference>
<dbReference type="PIRSF" id="PIRSF018266">
    <property type="entry name" value="FecR"/>
    <property type="match status" value="1"/>
</dbReference>
<dbReference type="PANTHER" id="PTHR30273">
    <property type="entry name" value="PERIPLASMIC SIGNAL SENSOR AND SIGMA FACTOR ACTIVATOR FECR-RELATED"/>
    <property type="match status" value="1"/>
</dbReference>
<dbReference type="RefSeq" id="WP_157298507.1">
    <property type="nucleotide sequence ID" value="NZ_BAAAZB010000005.1"/>
</dbReference>
<dbReference type="Pfam" id="PF16344">
    <property type="entry name" value="FecR_C"/>
    <property type="match status" value="1"/>
</dbReference>
<dbReference type="Gene3D" id="2.60.120.1440">
    <property type="match status" value="1"/>
</dbReference>
<accession>A0A6N8J5B7</accession>
<evidence type="ECO:0000259" key="3">
    <source>
        <dbReference type="Pfam" id="PF16344"/>
    </source>
</evidence>
<organism evidence="4 5">
    <name type="scientific">Chitinophaga oryziterrae</name>
    <dbReference type="NCBI Taxonomy" id="1031224"/>
    <lineage>
        <taxon>Bacteria</taxon>
        <taxon>Pseudomonadati</taxon>
        <taxon>Bacteroidota</taxon>
        <taxon>Chitinophagia</taxon>
        <taxon>Chitinophagales</taxon>
        <taxon>Chitinophagaceae</taxon>
        <taxon>Chitinophaga</taxon>
    </lineage>
</organism>
<evidence type="ECO:0000313" key="5">
    <source>
        <dbReference type="Proteomes" id="UP000468388"/>
    </source>
</evidence>
<feature type="domain" description="FecR protein" evidence="2">
    <location>
        <begin position="113"/>
        <end position="198"/>
    </location>
</feature>
<evidence type="ECO:0000256" key="1">
    <source>
        <dbReference type="SAM" id="Phobius"/>
    </source>
</evidence>
<comment type="caution">
    <text evidence="4">The sequence shown here is derived from an EMBL/GenBank/DDBJ whole genome shotgun (WGS) entry which is preliminary data.</text>
</comment>
<protein>
    <submittedName>
        <fullName evidence="4">DUF4974 domain-containing protein</fullName>
    </submittedName>
</protein>
<gene>
    <name evidence="4" type="ORF">GO495_04645</name>
</gene>
<dbReference type="OrthoDB" id="662587at2"/>
<proteinExistence type="predicted"/>
<dbReference type="EMBL" id="WRXO01000001">
    <property type="protein sequence ID" value="MVT39861.1"/>
    <property type="molecule type" value="Genomic_DNA"/>
</dbReference>
<sequence>MNIAQLKEIISRYLAGKASDKETTFINEWFGRALKDAEQVPVTEYTETQRIEVLGNLHAAMNKDHKIIWLRWVGMAAAACLLLLAGYTYRFELLDITDPIPMQKVAAMKFQVKKIVLPDSSVAILNSGSEIIFPVRFRGNKRNVQLNGEAFFDIAQDPSSVFAVTAPHIQVQVLGTSFVVTDGTSIPAASVSVKTGRVAVTTDEKKTQLSANEGLVYDQLNRIVNIDKHMDVDIEWTNKQLVFNNSTLADVFREMEKLFDVKIKVAKPAIDTTKFTGAFDTGDSLDGMLKVISLSYRLTIEKSKSGTIMIR</sequence>
<evidence type="ECO:0000259" key="2">
    <source>
        <dbReference type="Pfam" id="PF04773"/>
    </source>
</evidence>
<keyword evidence="1" id="KW-0472">Membrane</keyword>
<reference evidence="4 5" key="1">
    <citation type="submission" date="2019-12" db="EMBL/GenBank/DDBJ databases">
        <title>The draft genomic sequence of strain Chitinophaga oryziterrae JCM 16595.</title>
        <authorList>
            <person name="Zhang X."/>
        </authorList>
    </citation>
    <scope>NUCLEOTIDE SEQUENCE [LARGE SCALE GENOMIC DNA]</scope>
    <source>
        <strain evidence="4 5">JCM 16595</strain>
    </source>
</reference>
<dbReference type="AlphaFoldDB" id="A0A6N8J5B7"/>
<keyword evidence="1" id="KW-0812">Transmembrane</keyword>
<dbReference type="Proteomes" id="UP000468388">
    <property type="component" value="Unassembled WGS sequence"/>
</dbReference>
<name>A0A6N8J5B7_9BACT</name>
<keyword evidence="5" id="KW-1185">Reference proteome</keyword>
<feature type="domain" description="Protein FecR C-terminal" evidence="3">
    <location>
        <begin position="241"/>
        <end position="308"/>
    </location>
</feature>
<dbReference type="InterPro" id="IPR012373">
    <property type="entry name" value="Ferrdict_sens_TM"/>
</dbReference>
<dbReference type="Pfam" id="PF04773">
    <property type="entry name" value="FecR"/>
    <property type="match status" value="1"/>
</dbReference>
<feature type="transmembrane region" description="Helical" evidence="1">
    <location>
        <begin position="68"/>
        <end position="89"/>
    </location>
</feature>
<keyword evidence="1" id="KW-1133">Transmembrane helix</keyword>
<dbReference type="InterPro" id="IPR032508">
    <property type="entry name" value="FecR_C"/>
</dbReference>
<dbReference type="Gene3D" id="3.55.50.30">
    <property type="match status" value="1"/>
</dbReference>
<dbReference type="InterPro" id="IPR006860">
    <property type="entry name" value="FecR"/>
</dbReference>